<protein>
    <submittedName>
        <fullName evidence="1">Uncharacterized protein</fullName>
    </submittedName>
</protein>
<sequence length="42" mass="4803">MAVYIRQVIKCCKEGHLTDKIRVLQQAIAIAIFASRTTVYHL</sequence>
<organism evidence="1 2">
    <name type="scientific">Candidatus Erwinia dacicola</name>
    <dbReference type="NCBI Taxonomy" id="252393"/>
    <lineage>
        <taxon>Bacteria</taxon>
        <taxon>Pseudomonadati</taxon>
        <taxon>Pseudomonadota</taxon>
        <taxon>Gammaproteobacteria</taxon>
        <taxon>Enterobacterales</taxon>
        <taxon>Erwiniaceae</taxon>
        <taxon>Erwinia</taxon>
    </lineage>
</organism>
<dbReference type="Proteomes" id="UP000244334">
    <property type="component" value="Unassembled WGS sequence"/>
</dbReference>
<dbReference type="AlphaFoldDB" id="A0A328TMD6"/>
<keyword evidence="2" id="KW-1185">Reference proteome</keyword>
<name>A0A328TMD6_9GAMM</name>
<evidence type="ECO:0000313" key="1">
    <source>
        <dbReference type="EMBL" id="RAP71727.1"/>
    </source>
</evidence>
<reference evidence="1" key="1">
    <citation type="submission" date="2018-04" db="EMBL/GenBank/DDBJ databases">
        <title>Genomes of the Obligate Erwinia dacicola and Facultative Enterobacter sp. OLF Endosymbionts of the Olive Fruit fly, Bactrocera oleae.</title>
        <authorList>
            <person name="Estes A.M."/>
            <person name="Hearn D.J."/>
            <person name="Agarwal S."/>
            <person name="Pierson E.A."/>
            <person name="Dunning-Hotopp J.C."/>
        </authorList>
    </citation>
    <scope>NUCLEOTIDE SEQUENCE [LARGE SCALE GENOMIC DNA]</scope>
    <source>
        <strain evidence="1">Oroville</strain>
    </source>
</reference>
<gene>
    <name evidence="1" type="ORF">ACZ87_01450</name>
</gene>
<accession>A0A328TMD6</accession>
<evidence type="ECO:0000313" key="2">
    <source>
        <dbReference type="Proteomes" id="UP000244334"/>
    </source>
</evidence>
<proteinExistence type="predicted"/>
<comment type="caution">
    <text evidence="1">The sequence shown here is derived from an EMBL/GenBank/DDBJ whole genome shotgun (WGS) entry which is preliminary data.</text>
</comment>
<dbReference type="EMBL" id="LJAM02000107">
    <property type="protein sequence ID" value="RAP71727.1"/>
    <property type="molecule type" value="Genomic_DNA"/>
</dbReference>